<dbReference type="SUPFAM" id="SSF53335">
    <property type="entry name" value="S-adenosyl-L-methionine-dependent methyltransferases"/>
    <property type="match status" value="1"/>
</dbReference>
<feature type="region of interest" description="Disordered" evidence="8">
    <location>
        <begin position="435"/>
        <end position="479"/>
    </location>
</feature>
<keyword evidence="4" id="KW-0808">Transferase</keyword>
<dbReference type="GO" id="GO:0034246">
    <property type="term" value="F:mitochondrial transcription factor activity"/>
    <property type="evidence" value="ECO:0007669"/>
    <property type="project" value="TreeGrafter"/>
</dbReference>
<keyword evidence="5" id="KW-0949">S-adenosyl-L-methionine</keyword>
<evidence type="ECO:0000256" key="2">
    <source>
        <dbReference type="ARBA" id="ARBA00013836"/>
    </source>
</evidence>
<dbReference type="AlphaFoldDB" id="A0AAW0QAN9"/>
<comment type="function">
    <text evidence="7">Mitochondrial transcription factor that confers selective promoter recognition on the core subunit of the yeast mitochondrial RNA polymerase. Interacts with DNA in a non-specific manner.</text>
</comment>
<dbReference type="InterPro" id="IPR023165">
    <property type="entry name" value="rRNA_Ade_diMease-like_C"/>
</dbReference>
<evidence type="ECO:0000256" key="3">
    <source>
        <dbReference type="ARBA" id="ARBA00022603"/>
    </source>
</evidence>
<dbReference type="Gene3D" id="1.10.8.100">
    <property type="entry name" value="Ribosomal RNA adenine dimethylase-like, domain 2"/>
    <property type="match status" value="1"/>
</dbReference>
<dbReference type="GO" id="GO:0032259">
    <property type="term" value="P:methylation"/>
    <property type="evidence" value="ECO:0007669"/>
    <property type="project" value="UniProtKB-KW"/>
</dbReference>
<dbReference type="GO" id="GO:0003723">
    <property type="term" value="F:RNA binding"/>
    <property type="evidence" value="ECO:0007669"/>
    <property type="project" value="UniProtKB-KW"/>
</dbReference>
<dbReference type="PANTHER" id="PTHR11727:SF17">
    <property type="entry name" value="DIMETHYLADENOSINE TRANSFERASE 1, MITOCHONDRIAL"/>
    <property type="match status" value="1"/>
</dbReference>
<dbReference type="GO" id="GO:0005759">
    <property type="term" value="C:mitochondrial matrix"/>
    <property type="evidence" value="ECO:0007669"/>
    <property type="project" value="TreeGrafter"/>
</dbReference>
<dbReference type="Proteomes" id="UP001392437">
    <property type="component" value="Unassembled WGS sequence"/>
</dbReference>
<dbReference type="InterPro" id="IPR029063">
    <property type="entry name" value="SAM-dependent_MTases_sf"/>
</dbReference>
<dbReference type="GO" id="GO:0008168">
    <property type="term" value="F:methyltransferase activity"/>
    <property type="evidence" value="ECO:0007669"/>
    <property type="project" value="UniProtKB-KW"/>
</dbReference>
<evidence type="ECO:0000313" key="10">
    <source>
        <dbReference type="Proteomes" id="UP001392437"/>
    </source>
</evidence>
<reference evidence="9 10" key="1">
    <citation type="submission" date="2023-01" db="EMBL/GenBank/DDBJ databases">
        <title>Analysis of 21 Apiospora genomes using comparative genomics revels a genus with tremendous synthesis potential of carbohydrate active enzymes and secondary metabolites.</title>
        <authorList>
            <person name="Sorensen T."/>
        </authorList>
    </citation>
    <scope>NUCLEOTIDE SEQUENCE [LARGE SCALE GENOMIC DNA]</scope>
    <source>
        <strain evidence="9 10">CBS 117206</strain>
    </source>
</reference>
<comment type="subcellular location">
    <subcellularLocation>
        <location evidence="1">Mitochondrion</location>
    </subcellularLocation>
</comment>
<dbReference type="EMBL" id="JAQQWP010000011">
    <property type="protein sequence ID" value="KAK8096257.1"/>
    <property type="molecule type" value="Genomic_DNA"/>
</dbReference>
<dbReference type="GO" id="GO:0006391">
    <property type="term" value="P:transcription initiation at mitochondrial promoter"/>
    <property type="evidence" value="ECO:0007669"/>
    <property type="project" value="TreeGrafter"/>
</dbReference>
<comment type="caution">
    <text evidence="9">The sequence shown here is derived from an EMBL/GenBank/DDBJ whole genome shotgun (WGS) entry which is preliminary data.</text>
</comment>
<protein>
    <recommendedName>
        <fullName evidence="2">Mitochondrial transcription factor 1</fullName>
    </recommendedName>
</protein>
<feature type="compositionally biased region" description="Basic and acidic residues" evidence="8">
    <location>
        <begin position="69"/>
        <end position="79"/>
    </location>
</feature>
<evidence type="ECO:0000256" key="1">
    <source>
        <dbReference type="ARBA" id="ARBA00004173"/>
    </source>
</evidence>
<sequence>MIPTRVPRLRTFAVRCRYRPHTVTASYAVATTGSVKAAPSVKKNILLRSDLIPSTPVAQKLLDTGIWDRRRAASDKDPQGEEEDAGTPKRTRRVGRSKAEKADKNRVNIVSDELCDDIISYIGPSLDRHKGCDLLDLYPGTGNWSRKLNDYLQPRSHILMEPNEKFYKPFLQDLLDKPGTRIVPLSGIVWKELNEVLTPEYLPHQKLAPQSCRNDSLLVTANIALHPKRRFMSFESIARLVQHQFITAIRSSQIFHRYGQVRLLLWTRRDDKTGIVVRSLQRRQRSAIEIELLCDSIHEVAGRSGPDSLWYIRDANIDRYSAQRVAQRMRDNGIVMPARRVPPEHKDALADLDNGDLVVPGAQPAIFTRPYHERLANLQDENEAKEYDTASDERRLLKQLHWRDNSDLIRFQEIHERQVAWDKIAGYRTALMEGRVPEAAEEPEEPTNPVPVKRGRGRPPKALSEPKKPKKSRKGGPLDEAAVRRLEKEWDDSFSLLQQSRRLDYNKCSDNLHLVRQDPPAMNWDRRQYEPLEISELDFFPNVELSLLDIQPKTVHPLLTQVGPGSNRAADIFDLLLRALLMSRGKSLRRMLDSIWPGAADWVIPRCKSLHDPAVGGKPVQTEYASISPRVMNETQWLELLECWMDWPFRPTYLELLARSQDDSLADDREKTDDP</sequence>
<evidence type="ECO:0000256" key="8">
    <source>
        <dbReference type="SAM" id="MobiDB-lite"/>
    </source>
</evidence>
<dbReference type="PANTHER" id="PTHR11727">
    <property type="entry name" value="DIMETHYLADENOSINE TRANSFERASE"/>
    <property type="match status" value="1"/>
</dbReference>
<evidence type="ECO:0000313" key="9">
    <source>
        <dbReference type="EMBL" id="KAK8096257.1"/>
    </source>
</evidence>
<evidence type="ECO:0000256" key="4">
    <source>
        <dbReference type="ARBA" id="ARBA00022679"/>
    </source>
</evidence>
<keyword evidence="6" id="KW-0694">RNA-binding</keyword>
<dbReference type="GO" id="GO:0034245">
    <property type="term" value="C:mitochondrial DNA-directed RNA polymerase complex"/>
    <property type="evidence" value="ECO:0007669"/>
    <property type="project" value="TreeGrafter"/>
</dbReference>
<organism evidence="9 10">
    <name type="scientific">Apiospora kogelbergensis</name>
    <dbReference type="NCBI Taxonomy" id="1337665"/>
    <lineage>
        <taxon>Eukaryota</taxon>
        <taxon>Fungi</taxon>
        <taxon>Dikarya</taxon>
        <taxon>Ascomycota</taxon>
        <taxon>Pezizomycotina</taxon>
        <taxon>Sordariomycetes</taxon>
        <taxon>Xylariomycetidae</taxon>
        <taxon>Amphisphaeriales</taxon>
        <taxon>Apiosporaceae</taxon>
        <taxon>Apiospora</taxon>
    </lineage>
</organism>
<dbReference type="Gene3D" id="3.40.50.150">
    <property type="entry name" value="Vaccinia Virus protein VP39"/>
    <property type="match status" value="1"/>
</dbReference>
<feature type="region of interest" description="Disordered" evidence="8">
    <location>
        <begin position="69"/>
        <end position="101"/>
    </location>
</feature>
<dbReference type="InterPro" id="IPR001737">
    <property type="entry name" value="KsgA/Erm"/>
</dbReference>
<name>A0AAW0QAN9_9PEZI</name>
<evidence type="ECO:0000256" key="7">
    <source>
        <dbReference type="ARBA" id="ARBA00024915"/>
    </source>
</evidence>
<keyword evidence="10" id="KW-1185">Reference proteome</keyword>
<proteinExistence type="predicted"/>
<evidence type="ECO:0000256" key="6">
    <source>
        <dbReference type="ARBA" id="ARBA00022884"/>
    </source>
</evidence>
<accession>A0AAW0QAN9</accession>
<evidence type="ECO:0000256" key="5">
    <source>
        <dbReference type="ARBA" id="ARBA00022691"/>
    </source>
</evidence>
<gene>
    <name evidence="9" type="ORF">PG999_014279</name>
</gene>
<keyword evidence="3 9" id="KW-0489">Methyltransferase</keyword>